<dbReference type="VEuPathDB" id="FungiDB:MCYG_03897"/>
<dbReference type="eggNOG" id="KOG0048">
    <property type="taxonomic scope" value="Eukaryota"/>
</dbReference>
<dbReference type="RefSeq" id="XP_002848391.1">
    <property type="nucleotide sequence ID" value="XM_002848345.1"/>
</dbReference>
<dbReference type="GO" id="GO:0000981">
    <property type="term" value="F:DNA-binding transcription factor activity, RNA polymerase II-specific"/>
    <property type="evidence" value="ECO:0007669"/>
    <property type="project" value="TreeGrafter"/>
</dbReference>
<gene>
    <name evidence="4" type="ORF">MCYG_03897</name>
</gene>
<feature type="domain" description="HTH myb-type" evidence="3">
    <location>
        <begin position="109"/>
        <end position="152"/>
    </location>
</feature>
<dbReference type="InterPro" id="IPR017930">
    <property type="entry name" value="Myb_dom"/>
</dbReference>
<evidence type="ECO:0000259" key="3">
    <source>
        <dbReference type="PROSITE" id="PS51294"/>
    </source>
</evidence>
<dbReference type="EMBL" id="DS995703">
    <property type="protein sequence ID" value="EEQ31078.1"/>
    <property type="molecule type" value="Genomic_DNA"/>
</dbReference>
<dbReference type="Pfam" id="PF00249">
    <property type="entry name" value="Myb_DNA-binding"/>
    <property type="match status" value="1"/>
</dbReference>
<dbReference type="Gene3D" id="1.10.10.60">
    <property type="entry name" value="Homeodomain-like"/>
    <property type="match status" value="3"/>
</dbReference>
<dbReference type="SUPFAM" id="SSF46689">
    <property type="entry name" value="Homeodomain-like"/>
    <property type="match status" value="2"/>
</dbReference>
<proteinExistence type="predicted"/>
<dbReference type="HOGENOM" id="CLU_613899_0_0_1"/>
<feature type="domain" description="Myb-like" evidence="2">
    <location>
        <begin position="5"/>
        <end position="60"/>
    </location>
</feature>
<name>C5FMH5_ARTOC</name>
<dbReference type="CDD" id="cd00167">
    <property type="entry name" value="SANT"/>
    <property type="match status" value="3"/>
</dbReference>
<accession>C5FMH5</accession>
<keyword evidence="5" id="KW-1185">Reference proteome</keyword>
<dbReference type="PROSITE" id="PS50090">
    <property type="entry name" value="MYB_LIKE"/>
    <property type="match status" value="3"/>
</dbReference>
<feature type="region of interest" description="Disordered" evidence="1">
    <location>
        <begin position="302"/>
        <end position="323"/>
    </location>
</feature>
<feature type="domain" description="Myb-like" evidence="2">
    <location>
        <begin position="105"/>
        <end position="152"/>
    </location>
</feature>
<dbReference type="GO" id="GO:0005634">
    <property type="term" value="C:nucleus"/>
    <property type="evidence" value="ECO:0007669"/>
    <property type="project" value="TreeGrafter"/>
</dbReference>
<dbReference type="SMART" id="SM00717">
    <property type="entry name" value="SANT"/>
    <property type="match status" value="3"/>
</dbReference>
<evidence type="ECO:0000313" key="4">
    <source>
        <dbReference type="EMBL" id="EEQ31078.1"/>
    </source>
</evidence>
<feature type="region of interest" description="Disordered" evidence="1">
    <location>
        <begin position="208"/>
        <end position="232"/>
    </location>
</feature>
<dbReference type="GeneID" id="9229715"/>
<dbReference type="PROSITE" id="PS51294">
    <property type="entry name" value="HTH_MYB"/>
    <property type="match status" value="3"/>
</dbReference>
<dbReference type="GO" id="GO:0000978">
    <property type="term" value="F:RNA polymerase II cis-regulatory region sequence-specific DNA binding"/>
    <property type="evidence" value="ECO:0007669"/>
    <property type="project" value="TreeGrafter"/>
</dbReference>
<evidence type="ECO:0000313" key="5">
    <source>
        <dbReference type="Proteomes" id="UP000002035"/>
    </source>
</evidence>
<dbReference type="AlphaFoldDB" id="C5FMH5"/>
<protein>
    <submittedName>
        <fullName evidence="4">Uncharacterized protein</fullName>
    </submittedName>
</protein>
<dbReference type="STRING" id="554155.C5FMH5"/>
<dbReference type="PANTHER" id="PTHR45614">
    <property type="entry name" value="MYB PROTEIN-RELATED"/>
    <property type="match status" value="1"/>
</dbReference>
<feature type="domain" description="HTH myb-type" evidence="3">
    <location>
        <begin position="5"/>
        <end position="59"/>
    </location>
</feature>
<evidence type="ECO:0000259" key="2">
    <source>
        <dbReference type="PROSITE" id="PS50090"/>
    </source>
</evidence>
<evidence type="ECO:0000256" key="1">
    <source>
        <dbReference type="SAM" id="MobiDB-lite"/>
    </source>
</evidence>
<dbReference type="InterPro" id="IPR009057">
    <property type="entry name" value="Homeodomain-like_sf"/>
</dbReference>
<feature type="compositionally biased region" description="Polar residues" evidence="1">
    <location>
        <begin position="211"/>
        <end position="229"/>
    </location>
</feature>
<dbReference type="InterPro" id="IPR050560">
    <property type="entry name" value="MYB_TF"/>
</dbReference>
<dbReference type="Proteomes" id="UP000002035">
    <property type="component" value="Unassembled WGS sequence"/>
</dbReference>
<dbReference type="Pfam" id="PF13921">
    <property type="entry name" value="Myb_DNA-bind_6"/>
    <property type="match status" value="1"/>
</dbReference>
<reference evidence="5" key="1">
    <citation type="journal article" date="2012" name="MBio">
        <title>Comparative genome analysis of Trichophyton rubrum and related dermatophytes reveals candidate genes involved in infection.</title>
        <authorList>
            <person name="Martinez D.A."/>
            <person name="Oliver B.G."/>
            <person name="Graeser Y."/>
            <person name="Goldberg J.M."/>
            <person name="Li W."/>
            <person name="Martinez-Rossi N.M."/>
            <person name="Monod M."/>
            <person name="Shelest E."/>
            <person name="Barton R.C."/>
            <person name="Birch E."/>
            <person name="Brakhage A.A."/>
            <person name="Chen Z."/>
            <person name="Gurr S.J."/>
            <person name="Heiman D."/>
            <person name="Heitman J."/>
            <person name="Kosti I."/>
            <person name="Rossi A."/>
            <person name="Saif S."/>
            <person name="Samalova M."/>
            <person name="Saunders C.W."/>
            <person name="Shea T."/>
            <person name="Summerbell R.C."/>
            <person name="Xu J."/>
            <person name="Young S."/>
            <person name="Zeng Q."/>
            <person name="Birren B.W."/>
            <person name="Cuomo C.A."/>
            <person name="White T.C."/>
        </authorList>
    </citation>
    <scope>NUCLEOTIDE SEQUENCE [LARGE SCALE GENOMIC DNA]</scope>
    <source>
        <strain evidence="5">ATCC MYA-4605 / CBS 113480</strain>
    </source>
</reference>
<dbReference type="OrthoDB" id="2143914at2759"/>
<dbReference type="OMA" id="HGEWSEQ"/>
<sequence>MDNMRELKPRKLWSEKEDNVLRSEVARQAEQGKAKDWRTIAEKLPGRSNKDCRKRWIKLDGPVKKGPWSQEEDQRLHKAVLLHSNVWTEVAQVVECAKRWLHFLNPSLNHGEWSEQEDARLLAAVERGGRNWRKIVDEILQGRSATDAKNSWWPTDSMDLMRDILHYNVPISSAEAELPSGSNIDSPLIEQPSQVLVSLPKEAPMHEYPQSYGNMGESSSWQVGPSSHSYQEKMNDHGFEFPANCVPGSFGNGNDGCMGITDTFFEALTTMTEMEGAVGFQTPSDSSHSAECLLATQETKGAIGHTGGEEPVKEGGEDDEEEENECIRGAWMERSEELLINKEILGTVSKENRKSTMILQHMQSDQVGQVLGFLFSSSSAVDVKIISED</sequence>
<feature type="domain" description="HTH myb-type" evidence="3">
    <location>
        <begin position="60"/>
        <end position="108"/>
    </location>
</feature>
<organism evidence="4 5">
    <name type="scientific">Arthroderma otae (strain ATCC MYA-4605 / CBS 113480)</name>
    <name type="common">Microsporum canis</name>
    <dbReference type="NCBI Taxonomy" id="554155"/>
    <lineage>
        <taxon>Eukaryota</taxon>
        <taxon>Fungi</taxon>
        <taxon>Dikarya</taxon>
        <taxon>Ascomycota</taxon>
        <taxon>Pezizomycotina</taxon>
        <taxon>Eurotiomycetes</taxon>
        <taxon>Eurotiomycetidae</taxon>
        <taxon>Onygenales</taxon>
        <taxon>Arthrodermataceae</taxon>
        <taxon>Microsporum</taxon>
    </lineage>
</organism>
<dbReference type="InterPro" id="IPR001005">
    <property type="entry name" value="SANT/Myb"/>
</dbReference>
<feature type="domain" description="Myb-like" evidence="2">
    <location>
        <begin position="64"/>
        <end position="99"/>
    </location>
</feature>